<dbReference type="Gene3D" id="1.25.40.180">
    <property type="match status" value="1"/>
</dbReference>
<dbReference type="InterPro" id="IPR016024">
    <property type="entry name" value="ARM-type_fold"/>
</dbReference>
<dbReference type="EMBL" id="JBDODL010000406">
    <property type="protein sequence ID" value="MES1919805.1"/>
    <property type="molecule type" value="Genomic_DNA"/>
</dbReference>
<sequence length="54" mass="6296">MFQLPNSQSSLVLYVNVVDRLIRMKPDSVPKILAKAIFKLFEQIDFIDLECRLV</sequence>
<evidence type="ECO:0000313" key="1">
    <source>
        <dbReference type="EMBL" id="MES1919805.1"/>
    </source>
</evidence>
<protein>
    <submittedName>
        <fullName evidence="1">Uncharacterized protein</fullName>
    </submittedName>
</protein>
<evidence type="ECO:0000313" key="2">
    <source>
        <dbReference type="Proteomes" id="UP001439008"/>
    </source>
</evidence>
<gene>
    <name evidence="1" type="ORF">MHBO_001570</name>
</gene>
<name>A0ABV2AJF9_9EUKA</name>
<accession>A0ABV2AJF9</accession>
<comment type="caution">
    <text evidence="1">The sequence shown here is derived from an EMBL/GenBank/DDBJ whole genome shotgun (WGS) entry which is preliminary data.</text>
</comment>
<proteinExistence type="predicted"/>
<keyword evidence="2" id="KW-1185">Reference proteome</keyword>
<organism evidence="1 2">
    <name type="scientific">Bonamia ostreae</name>
    <dbReference type="NCBI Taxonomy" id="126728"/>
    <lineage>
        <taxon>Eukaryota</taxon>
        <taxon>Sar</taxon>
        <taxon>Rhizaria</taxon>
        <taxon>Endomyxa</taxon>
        <taxon>Ascetosporea</taxon>
        <taxon>Haplosporida</taxon>
        <taxon>Bonamia</taxon>
    </lineage>
</organism>
<reference evidence="1 2" key="1">
    <citation type="journal article" date="2024" name="BMC Biol.">
        <title>Comparative genomics of Ascetosporea gives new insight into the evolutionary basis for animal parasitism in Rhizaria.</title>
        <authorList>
            <person name="Hiltunen Thoren M."/>
            <person name="Onut-Brannstrom I."/>
            <person name="Alfjorden A."/>
            <person name="Peckova H."/>
            <person name="Swords F."/>
            <person name="Hooper C."/>
            <person name="Holzer A.S."/>
            <person name="Bass D."/>
            <person name="Burki F."/>
        </authorList>
    </citation>
    <scope>NUCLEOTIDE SEQUENCE [LARGE SCALE GENOMIC DNA]</scope>
    <source>
        <strain evidence="1">20-A016</strain>
    </source>
</reference>
<dbReference type="Proteomes" id="UP001439008">
    <property type="component" value="Unassembled WGS sequence"/>
</dbReference>
<dbReference type="SUPFAM" id="SSF48371">
    <property type="entry name" value="ARM repeat"/>
    <property type="match status" value="1"/>
</dbReference>